<dbReference type="GO" id="GO:0016787">
    <property type="term" value="F:hydrolase activity"/>
    <property type="evidence" value="ECO:0007669"/>
    <property type="project" value="UniProtKB-KW"/>
</dbReference>
<dbReference type="Gene3D" id="3.40.50.300">
    <property type="entry name" value="P-loop containing nucleotide triphosphate hydrolases"/>
    <property type="match status" value="1"/>
</dbReference>
<dbReference type="GO" id="GO:0000724">
    <property type="term" value="P:double-strand break repair via homologous recombination"/>
    <property type="evidence" value="ECO:0007669"/>
    <property type="project" value="TreeGrafter"/>
</dbReference>
<evidence type="ECO:0000256" key="6">
    <source>
        <dbReference type="ARBA" id="ARBA00022801"/>
    </source>
</evidence>
<dbReference type="Pfam" id="PF00176">
    <property type="entry name" value="SNF2-rel_dom"/>
    <property type="match status" value="2"/>
</dbReference>
<evidence type="ECO:0000256" key="5">
    <source>
        <dbReference type="ARBA" id="ARBA00022776"/>
    </source>
</evidence>
<dbReference type="FunFam" id="3.40.50.300:FF:000332">
    <property type="entry name" value="DNA repair and recombination protein RAD54-like"/>
    <property type="match status" value="1"/>
</dbReference>
<dbReference type="InterPro" id="IPR050496">
    <property type="entry name" value="SNF2_RAD54_helicase_repair"/>
</dbReference>
<evidence type="ECO:0000256" key="8">
    <source>
        <dbReference type="ARBA" id="ARBA00022840"/>
    </source>
</evidence>
<evidence type="ECO:0000313" key="15">
    <source>
        <dbReference type="Proteomes" id="UP000807504"/>
    </source>
</evidence>
<dbReference type="SMART" id="SM00490">
    <property type="entry name" value="HELICc"/>
    <property type="match status" value="1"/>
</dbReference>
<keyword evidence="5" id="KW-0498">Mitosis</keyword>
<dbReference type="InterPro" id="IPR001650">
    <property type="entry name" value="Helicase_C-like"/>
</dbReference>
<proteinExistence type="predicted"/>
<keyword evidence="8" id="KW-0067">ATP-binding</keyword>
<dbReference type="Proteomes" id="UP000807504">
    <property type="component" value="Unassembled WGS sequence"/>
</dbReference>
<dbReference type="GO" id="GO:0005524">
    <property type="term" value="F:ATP binding"/>
    <property type="evidence" value="ECO:0007669"/>
    <property type="project" value="UniProtKB-KW"/>
</dbReference>
<dbReference type="GO" id="GO:0051301">
    <property type="term" value="P:cell division"/>
    <property type="evidence" value="ECO:0007669"/>
    <property type="project" value="UniProtKB-KW"/>
</dbReference>
<dbReference type="InterPro" id="IPR027417">
    <property type="entry name" value="P-loop_NTPase"/>
</dbReference>
<comment type="function">
    <text evidence="10">Involved in mitotic DNA repair and meiotic recombination. Functions in the recombinational DNA repair pathway. Essential for interhomolog gene conversion (GC), but may have a less important role in intersister GC than spn-A/Rad51. In the presence of DNA, spn-A/Rad51 enhances the ATPase activity of okr/Rad54.</text>
</comment>
<evidence type="ECO:0000256" key="4">
    <source>
        <dbReference type="ARBA" id="ARBA00022741"/>
    </source>
</evidence>
<dbReference type="SUPFAM" id="SSF52540">
    <property type="entry name" value="P-loop containing nucleoside triphosphate hydrolases"/>
    <property type="match status" value="2"/>
</dbReference>
<evidence type="ECO:0000256" key="1">
    <source>
        <dbReference type="ARBA" id="ARBA00011467"/>
    </source>
</evidence>
<dbReference type="PANTHER" id="PTHR45629:SF7">
    <property type="entry name" value="DNA EXCISION REPAIR PROTEIN ERCC-6-RELATED"/>
    <property type="match status" value="1"/>
</dbReference>
<evidence type="ECO:0000313" key="14">
    <source>
        <dbReference type="EMBL" id="KAF8768041.1"/>
    </source>
</evidence>
<reference evidence="14" key="2">
    <citation type="submission" date="2020-06" db="EMBL/GenBank/DDBJ databases">
        <authorList>
            <person name="Sheffer M."/>
        </authorList>
    </citation>
    <scope>NUCLEOTIDE SEQUENCE</scope>
</reference>
<dbReference type="PANTHER" id="PTHR45629">
    <property type="entry name" value="SNF2/RAD54 FAMILY MEMBER"/>
    <property type="match status" value="1"/>
</dbReference>
<dbReference type="Gene3D" id="1.20.120.850">
    <property type="entry name" value="SWI2/SNF2 ATPases, N-terminal domain"/>
    <property type="match status" value="1"/>
</dbReference>
<evidence type="ECO:0000256" key="7">
    <source>
        <dbReference type="ARBA" id="ARBA00022806"/>
    </source>
</evidence>
<feature type="domain" description="Helicase C-terminal" evidence="13">
    <location>
        <begin position="569"/>
        <end position="728"/>
    </location>
</feature>
<accession>A0A8T0EC76</accession>
<dbReference type="InterPro" id="IPR014001">
    <property type="entry name" value="Helicase_ATP-bd"/>
</dbReference>
<evidence type="ECO:0000256" key="9">
    <source>
        <dbReference type="ARBA" id="ARBA00023306"/>
    </source>
</evidence>
<dbReference type="SMART" id="SM00487">
    <property type="entry name" value="DEXDc"/>
    <property type="match status" value="1"/>
</dbReference>
<organism evidence="14 15">
    <name type="scientific">Argiope bruennichi</name>
    <name type="common">Wasp spider</name>
    <name type="synonym">Aranea bruennichi</name>
    <dbReference type="NCBI Taxonomy" id="94029"/>
    <lineage>
        <taxon>Eukaryota</taxon>
        <taxon>Metazoa</taxon>
        <taxon>Ecdysozoa</taxon>
        <taxon>Arthropoda</taxon>
        <taxon>Chelicerata</taxon>
        <taxon>Arachnida</taxon>
        <taxon>Araneae</taxon>
        <taxon>Araneomorphae</taxon>
        <taxon>Entelegynae</taxon>
        <taxon>Araneoidea</taxon>
        <taxon>Araneidae</taxon>
        <taxon>Argiope</taxon>
    </lineage>
</organism>
<comment type="caution">
    <text evidence="14">The sequence shown here is derived from an EMBL/GenBank/DDBJ whole genome shotgun (WGS) entry which is preliminary data.</text>
</comment>
<evidence type="ECO:0000256" key="2">
    <source>
        <dbReference type="ARBA" id="ARBA00015341"/>
    </source>
</evidence>
<dbReference type="AlphaFoldDB" id="A0A8T0EC76"/>
<dbReference type="GO" id="GO:0007131">
    <property type="term" value="P:reciprocal meiotic recombination"/>
    <property type="evidence" value="ECO:0007669"/>
    <property type="project" value="TreeGrafter"/>
</dbReference>
<dbReference type="EMBL" id="JABXBU010002230">
    <property type="protein sequence ID" value="KAF8768041.1"/>
    <property type="molecule type" value="Genomic_DNA"/>
</dbReference>
<comment type="subunit">
    <text evidence="1">Interacts (via N-terminus) with spn-A/Rad51.</text>
</comment>
<feature type="domain" description="Helicase ATP-binding" evidence="12">
    <location>
        <begin position="272"/>
        <end position="433"/>
    </location>
</feature>
<keyword evidence="15" id="KW-1185">Reference proteome</keyword>
<dbReference type="Gene3D" id="3.40.50.10810">
    <property type="entry name" value="Tandem AAA-ATPase domain"/>
    <property type="match status" value="2"/>
</dbReference>
<dbReference type="GO" id="GO:0015616">
    <property type="term" value="F:DNA translocase activity"/>
    <property type="evidence" value="ECO:0007669"/>
    <property type="project" value="TreeGrafter"/>
</dbReference>
<evidence type="ECO:0000256" key="3">
    <source>
        <dbReference type="ARBA" id="ARBA00022618"/>
    </source>
</evidence>
<dbReference type="PROSITE" id="PS51194">
    <property type="entry name" value="HELICASE_CTER"/>
    <property type="match status" value="1"/>
</dbReference>
<keyword evidence="6" id="KW-0378">Hydrolase</keyword>
<evidence type="ECO:0000256" key="10">
    <source>
        <dbReference type="ARBA" id="ARBA00024776"/>
    </source>
</evidence>
<keyword evidence="3" id="KW-0132">Cell division</keyword>
<dbReference type="PROSITE" id="PS51192">
    <property type="entry name" value="HELICASE_ATP_BIND_1"/>
    <property type="match status" value="1"/>
</dbReference>
<name>A0A8T0EC76_ARGBR</name>
<dbReference type="Pfam" id="PF00271">
    <property type="entry name" value="Helicase_C"/>
    <property type="match status" value="1"/>
</dbReference>
<dbReference type="InterPro" id="IPR049730">
    <property type="entry name" value="SNF2/RAD54-like_C"/>
</dbReference>
<sequence>MRRSAAPSFLSAAKRLKFLSPVNSELQIDKENDLFNLWNSESDNSINSIATETTQQHQEKSLTACKENVSHVERTPEELLELLLKPVCQDPKMEHADEQIKTNSAHSTLDMQLRKQQNSPTHNSVPLQMLKQNEKKNEKHVFNDSSDHSNSDKVELYYNVLWCKRSAKKHKIWEGDGTLIIRGRSAVLKDSEVRKLPRPPLKFITPLCKTENQTAISDEDEFILPSPTEEHQKMYNKNGLPVTTIKIDTFLSKELRIHQKEGIIFLYKCIMGLQHEYGQGAILADEMGLGKTLQCIALIWTLCKQGPYGKRPILKQIIIITPSSLVINWKKEFHKWLGESRLPIYAVDKKHTVKAFIKAPKTVLIISYEMFLRSADLLSPVSFDLVICDEGHRIKNLNIKISNVNFVNPGALGTLQSFRRSFEKPILQSREQECSEEEKEIGEQCSEELNRLSTLFMLRRTQEVINQYLPSKTEVVAFCRPTELQRKLYNHLLNTGSLWKLLASTGSMDSSLHLIYISLLRKLCNHPSLLYNIKNLDDHHILNCIESVFPNNYQSLPSDSGKMKVLENMLKAFFSYPKKEKIVIVSGFTKTLNIIEELCKRKNYLYLRLDGSTNTSSRQELVDTFNRSYTKYHIFLLSSKAGGVGFNLIGASRIVLYDIDWNPANDLQAMARIWRDGQKHSVYIYRLITTGTIEEKIYQRQVSKQCLSGSVLNPSTKDKLKFSREELKDLFTFHEDSQCVTHDLIDCDCLNSNELEDCGLEKENSPKSLSHDFY</sequence>
<keyword evidence="4" id="KW-0547">Nucleotide-binding</keyword>
<dbReference type="CDD" id="cd18793">
    <property type="entry name" value="SF2_C_SNF"/>
    <property type="match status" value="1"/>
</dbReference>
<dbReference type="GO" id="GO:0004386">
    <property type="term" value="F:helicase activity"/>
    <property type="evidence" value="ECO:0007669"/>
    <property type="project" value="UniProtKB-KW"/>
</dbReference>
<evidence type="ECO:0000259" key="12">
    <source>
        <dbReference type="PROSITE" id="PS51192"/>
    </source>
</evidence>
<keyword evidence="7" id="KW-0347">Helicase</keyword>
<protein>
    <recommendedName>
        <fullName evidence="2">DNA repair and recombination protein RAD54-like</fullName>
    </recommendedName>
    <alternativeName>
        <fullName evidence="11">Protein okra</fullName>
    </alternativeName>
</protein>
<dbReference type="InterPro" id="IPR038718">
    <property type="entry name" value="SNF2-like_sf"/>
</dbReference>
<dbReference type="InterPro" id="IPR000330">
    <property type="entry name" value="SNF2_N"/>
</dbReference>
<evidence type="ECO:0000256" key="11">
    <source>
        <dbReference type="ARBA" id="ARBA00029956"/>
    </source>
</evidence>
<gene>
    <name evidence="14" type="ORF">HNY73_020901</name>
</gene>
<reference evidence="14" key="1">
    <citation type="journal article" date="2020" name="bioRxiv">
        <title>Chromosome-level reference genome of the European wasp spider Argiope bruennichi: a resource for studies on range expansion and evolutionary adaptation.</title>
        <authorList>
            <person name="Sheffer M.M."/>
            <person name="Hoppe A."/>
            <person name="Krehenwinkel H."/>
            <person name="Uhl G."/>
            <person name="Kuss A.W."/>
            <person name="Jensen L."/>
            <person name="Jensen C."/>
            <person name="Gillespie R.G."/>
            <person name="Hoff K.J."/>
            <person name="Prost S."/>
        </authorList>
    </citation>
    <scope>NUCLEOTIDE SEQUENCE</scope>
</reference>
<keyword evidence="9" id="KW-0131">Cell cycle</keyword>
<evidence type="ECO:0000259" key="13">
    <source>
        <dbReference type="PROSITE" id="PS51194"/>
    </source>
</evidence>
<dbReference type="GO" id="GO:0005634">
    <property type="term" value="C:nucleus"/>
    <property type="evidence" value="ECO:0007669"/>
    <property type="project" value="TreeGrafter"/>
</dbReference>